<evidence type="ECO:0000313" key="2">
    <source>
        <dbReference type="EMBL" id="GAA1494999.1"/>
    </source>
</evidence>
<keyword evidence="1" id="KW-0732">Signal</keyword>
<dbReference type="Proteomes" id="UP001501742">
    <property type="component" value="Unassembled WGS sequence"/>
</dbReference>
<dbReference type="RefSeq" id="WP_204607159.1">
    <property type="nucleotide sequence ID" value="NZ_BAAAJX010000022.1"/>
</dbReference>
<evidence type="ECO:0000256" key="1">
    <source>
        <dbReference type="SAM" id="SignalP"/>
    </source>
</evidence>
<dbReference type="EMBL" id="BAAAJX010000022">
    <property type="protein sequence ID" value="GAA1494999.1"/>
    <property type="molecule type" value="Genomic_DNA"/>
</dbReference>
<feature type="signal peptide" evidence="1">
    <location>
        <begin position="1"/>
        <end position="31"/>
    </location>
</feature>
<sequence>MRKSLKNTITLATAGAIVLGGAGFGITAANASTPTVHTVSSSSASKIPAPVASVPEVLGGNTSVALDKGFTDALTSLKLTPGVSGNAKLADGAVSFPITSGSVTYWSPDGKYRPYVQGLLNHDDSGLTLKAGDTTVTLENFVVNPGSSKLSGDVLVNGKVAVSNAYLFSLHGGTLKPLQLEGDNAILTGTTVHISDDAAKLLNSTFKTDAVKGGLLVGTATITAQIK</sequence>
<proteinExistence type="predicted"/>
<protein>
    <submittedName>
        <fullName evidence="2">Uncharacterized protein</fullName>
    </submittedName>
</protein>
<name>A0ABN1ZHD3_9MICO</name>
<feature type="chain" id="PRO_5045193330" evidence="1">
    <location>
        <begin position="32"/>
        <end position="227"/>
    </location>
</feature>
<reference evidence="2 3" key="1">
    <citation type="journal article" date="2019" name="Int. J. Syst. Evol. Microbiol.">
        <title>The Global Catalogue of Microorganisms (GCM) 10K type strain sequencing project: providing services to taxonomists for standard genome sequencing and annotation.</title>
        <authorList>
            <consortium name="The Broad Institute Genomics Platform"/>
            <consortium name="The Broad Institute Genome Sequencing Center for Infectious Disease"/>
            <person name="Wu L."/>
            <person name="Ma J."/>
        </authorList>
    </citation>
    <scope>NUCLEOTIDE SEQUENCE [LARGE SCALE GENOMIC DNA]</scope>
    <source>
        <strain evidence="2 3">JCM 12140</strain>
    </source>
</reference>
<evidence type="ECO:0000313" key="3">
    <source>
        <dbReference type="Proteomes" id="UP001501742"/>
    </source>
</evidence>
<organism evidence="2 3">
    <name type="scientific">Curtobacterium herbarum</name>
    <dbReference type="NCBI Taxonomy" id="150122"/>
    <lineage>
        <taxon>Bacteria</taxon>
        <taxon>Bacillati</taxon>
        <taxon>Actinomycetota</taxon>
        <taxon>Actinomycetes</taxon>
        <taxon>Micrococcales</taxon>
        <taxon>Microbacteriaceae</taxon>
        <taxon>Curtobacterium</taxon>
    </lineage>
</organism>
<accession>A0ABN1ZHD3</accession>
<gene>
    <name evidence="2" type="ORF">GCM10009627_33450</name>
</gene>
<keyword evidence="3" id="KW-1185">Reference proteome</keyword>
<comment type="caution">
    <text evidence="2">The sequence shown here is derived from an EMBL/GenBank/DDBJ whole genome shotgun (WGS) entry which is preliminary data.</text>
</comment>